<keyword evidence="2 4" id="KW-0804">Transcription</keyword>
<dbReference type="Gene3D" id="3.30.1360.10">
    <property type="entry name" value="RNA polymerase, RBP11-like subunit"/>
    <property type="match status" value="1"/>
</dbReference>
<dbReference type="EC" id="2.7.7.6" evidence="4"/>
<dbReference type="PANTHER" id="PTHR13946">
    <property type="entry name" value="DNA-DIRECTED RNA POLYMERASE I,II,III"/>
    <property type="match status" value="1"/>
</dbReference>
<sequence>MEMNRKMKYSIKQMNEKELEIVLYDEDHTFGNLMAKTLMKIDGVVMSYYRIDHPLKNEMVLYLKTDGSIKPVEALKKGIGLLKDEIRELETKIKEVQV</sequence>
<comment type="subcellular location">
    <subcellularLocation>
        <location evidence="4">Cytoplasm</location>
    </subcellularLocation>
</comment>
<reference evidence="6" key="2">
    <citation type="journal article" date="2020" name="mSystems">
        <title>Genome- and Community-Level Interaction Insights into Carbon Utilization and Element Cycling Functions of Hydrothermarchaeota in Hydrothermal Sediment.</title>
        <authorList>
            <person name="Zhou Z."/>
            <person name="Liu Y."/>
            <person name="Xu W."/>
            <person name="Pan J."/>
            <person name="Luo Z.H."/>
            <person name="Li M."/>
        </authorList>
    </citation>
    <scope>NUCLEOTIDE SEQUENCE [LARGE SCALE GENOMIC DNA]</scope>
    <source>
        <strain evidence="6">SpSt-1261</strain>
    </source>
</reference>
<dbReference type="GO" id="GO:0000428">
    <property type="term" value="C:DNA-directed RNA polymerase complex"/>
    <property type="evidence" value="ECO:0007669"/>
    <property type="project" value="UniProtKB-KW"/>
</dbReference>
<evidence type="ECO:0000313" key="6">
    <source>
        <dbReference type="EMBL" id="HEW64116.1"/>
    </source>
</evidence>
<proteinExistence type="inferred from homology"/>
<name>A0A2J6N2P4_9CREN</name>
<dbReference type="CDD" id="cd06927">
    <property type="entry name" value="RNAP_L"/>
    <property type="match status" value="1"/>
</dbReference>
<dbReference type="SUPFAM" id="SSF55257">
    <property type="entry name" value="RBP11-like subunits of RNA polymerase"/>
    <property type="match status" value="1"/>
</dbReference>
<reference evidence="8 9" key="1">
    <citation type="submission" date="2018-01" db="EMBL/GenBank/DDBJ databases">
        <title>Metagenomic assembled genomes from two thermal pools in the Uzon Caldera, Kamchatka, Russia.</title>
        <authorList>
            <person name="Wilkins L."/>
            <person name="Ettinger C."/>
        </authorList>
    </citation>
    <scope>NUCLEOTIDE SEQUENCE [LARGE SCALE GENOMIC DNA]</scope>
    <source>
        <strain evidence="8">ZAV-06</strain>
    </source>
</reference>
<comment type="function">
    <text evidence="4">DNA-dependent RNA polymerase (RNAP) catalyzes the transcription of DNA into RNA using the four ribonucleoside triphosphates as substrates.</text>
</comment>
<dbReference type="HAMAP" id="MF_00261">
    <property type="entry name" value="RNApol_arch_Rpo11"/>
    <property type="match status" value="1"/>
</dbReference>
<keyword evidence="4" id="KW-0808">Transferase</keyword>
<dbReference type="EMBL" id="PNIM01000010">
    <property type="protein sequence ID" value="PMB75618.1"/>
    <property type="molecule type" value="Genomic_DNA"/>
</dbReference>
<organism evidence="8 9">
    <name type="scientific">Fervidicoccus fontis</name>
    <dbReference type="NCBI Taxonomy" id="683846"/>
    <lineage>
        <taxon>Archaea</taxon>
        <taxon>Thermoproteota</taxon>
        <taxon>Thermoprotei</taxon>
        <taxon>Fervidicoccales</taxon>
        <taxon>Fervidicoccaceae</taxon>
        <taxon>Fervidicoccus</taxon>
    </lineage>
</organism>
<evidence type="ECO:0000256" key="2">
    <source>
        <dbReference type="ARBA" id="ARBA00023163"/>
    </source>
</evidence>
<accession>A0A2J6N2P4</accession>
<keyword evidence="1 4" id="KW-0240">DNA-directed RNA polymerase</keyword>
<dbReference type="InterPro" id="IPR022905">
    <property type="entry name" value="Rpo11-like"/>
</dbReference>
<evidence type="ECO:0000256" key="1">
    <source>
        <dbReference type="ARBA" id="ARBA00022478"/>
    </source>
</evidence>
<evidence type="ECO:0000256" key="4">
    <source>
        <dbReference type="HAMAP-Rule" id="MF_00261"/>
    </source>
</evidence>
<dbReference type="InterPro" id="IPR036603">
    <property type="entry name" value="RBP11-like"/>
</dbReference>
<reference evidence="7" key="3">
    <citation type="submission" date="2020-10" db="EMBL/GenBank/DDBJ databases">
        <title>Fervidococcus fontis strain 3639Fd - the first crenarchaeon capable of growth on lipids.</title>
        <authorList>
            <person name="Kochetkova T.V."/>
            <person name="Elcheninov A.G."/>
            <person name="Toschakov S.V."/>
            <person name="Kublanov I.V."/>
        </authorList>
    </citation>
    <scope>NUCLEOTIDE SEQUENCE</scope>
    <source>
        <strain evidence="7">3639Fd</strain>
    </source>
</reference>
<evidence type="ECO:0000259" key="5">
    <source>
        <dbReference type="Pfam" id="PF13656"/>
    </source>
</evidence>
<protein>
    <recommendedName>
        <fullName evidence="4">DNA-directed RNA polymerase subunit Rpo11</fullName>
        <ecNumber evidence="4">2.7.7.6</ecNumber>
    </recommendedName>
    <alternativeName>
        <fullName evidence="4">DNA-directed RNA polymerase subunit L</fullName>
    </alternativeName>
</protein>
<keyword evidence="4" id="KW-0548">Nucleotidyltransferase</keyword>
<gene>
    <name evidence="4" type="primary">rpo11</name>
    <name evidence="4" type="synonym">rpoL</name>
    <name evidence="8" type="ORF">C0188_02555</name>
    <name evidence="6" type="ORF">ENO39_03565</name>
    <name evidence="7" type="ORF">IOK49_04640</name>
</gene>
<dbReference type="AlphaFoldDB" id="A0A2J6N2P4"/>
<dbReference type="Proteomes" id="UP000886076">
    <property type="component" value="Unassembled WGS sequence"/>
</dbReference>
<dbReference type="GO" id="GO:0003899">
    <property type="term" value="F:DNA-directed RNA polymerase activity"/>
    <property type="evidence" value="ECO:0007669"/>
    <property type="project" value="UniProtKB-UniRule"/>
</dbReference>
<dbReference type="EMBL" id="JADEZV010000003">
    <property type="protein sequence ID" value="MBE9391360.1"/>
    <property type="molecule type" value="Genomic_DNA"/>
</dbReference>
<comment type="caution">
    <text evidence="8">The sequence shown here is derived from an EMBL/GenBank/DDBJ whole genome shotgun (WGS) entry which is preliminary data.</text>
</comment>
<evidence type="ECO:0000256" key="3">
    <source>
        <dbReference type="ARBA" id="ARBA00025751"/>
    </source>
</evidence>
<dbReference type="Pfam" id="PF13656">
    <property type="entry name" value="RNA_pol_L_2"/>
    <property type="match status" value="1"/>
</dbReference>
<dbReference type="PANTHER" id="PTHR13946:SF28">
    <property type="entry name" value="DNA-DIRECTED RNA POLYMERASES I AND III SUBUNIT RPAC2"/>
    <property type="match status" value="1"/>
</dbReference>
<evidence type="ECO:0000313" key="9">
    <source>
        <dbReference type="Proteomes" id="UP000237153"/>
    </source>
</evidence>
<keyword evidence="4" id="KW-0963">Cytoplasm</keyword>
<evidence type="ECO:0000313" key="7">
    <source>
        <dbReference type="EMBL" id="MBE9391360.1"/>
    </source>
</evidence>
<dbReference type="GO" id="GO:0005737">
    <property type="term" value="C:cytoplasm"/>
    <property type="evidence" value="ECO:0007669"/>
    <property type="project" value="UniProtKB-SubCell"/>
</dbReference>
<dbReference type="GO" id="GO:0006351">
    <property type="term" value="P:DNA-templated transcription"/>
    <property type="evidence" value="ECO:0007669"/>
    <property type="project" value="UniProtKB-UniRule"/>
</dbReference>
<comment type="catalytic activity">
    <reaction evidence="4">
        <text>RNA(n) + a ribonucleoside 5'-triphosphate = RNA(n+1) + diphosphate</text>
        <dbReference type="Rhea" id="RHEA:21248"/>
        <dbReference type="Rhea" id="RHEA-COMP:14527"/>
        <dbReference type="Rhea" id="RHEA-COMP:17342"/>
        <dbReference type="ChEBI" id="CHEBI:33019"/>
        <dbReference type="ChEBI" id="CHEBI:61557"/>
        <dbReference type="ChEBI" id="CHEBI:140395"/>
        <dbReference type="EC" id="2.7.7.6"/>
    </reaction>
</comment>
<dbReference type="GO" id="GO:0046983">
    <property type="term" value="F:protein dimerization activity"/>
    <property type="evidence" value="ECO:0007669"/>
    <property type="project" value="InterPro"/>
</dbReference>
<feature type="domain" description="DNA-directed RNA polymerase RBP11-like dimerisation" evidence="5">
    <location>
        <begin position="18"/>
        <end position="91"/>
    </location>
</feature>
<dbReference type="Proteomes" id="UP000652307">
    <property type="component" value="Unassembled WGS sequence"/>
</dbReference>
<dbReference type="Proteomes" id="UP000237153">
    <property type="component" value="Unassembled WGS sequence"/>
</dbReference>
<dbReference type="InterPro" id="IPR009025">
    <property type="entry name" value="RBP11-like_dimer"/>
</dbReference>
<comment type="similarity">
    <text evidence="3 4">Belongs to the archaeal Rpo11/eukaryotic RPB11/RPC19 RNA polymerase subunit family.</text>
</comment>
<dbReference type="EMBL" id="DSFH01000048">
    <property type="protein sequence ID" value="HEW64116.1"/>
    <property type="molecule type" value="Genomic_DNA"/>
</dbReference>
<comment type="subunit">
    <text evidence="4">Part of the RNA polymerase complex.</text>
</comment>
<evidence type="ECO:0000313" key="8">
    <source>
        <dbReference type="EMBL" id="PMB75618.1"/>
    </source>
</evidence>